<dbReference type="PANTHER" id="PTHR45339:SF3">
    <property type="entry name" value="HISTIDINE KINASE"/>
    <property type="match status" value="1"/>
</dbReference>
<dbReference type="FunFam" id="3.30.565.10:FF:000078">
    <property type="entry name" value="Two-component sensor histidine kinase"/>
    <property type="match status" value="1"/>
</dbReference>
<dbReference type="CDD" id="cd06225">
    <property type="entry name" value="HAMP"/>
    <property type="match status" value="1"/>
</dbReference>
<evidence type="ECO:0000256" key="8">
    <source>
        <dbReference type="ARBA" id="ARBA00022840"/>
    </source>
</evidence>
<dbReference type="Gene3D" id="3.40.50.2300">
    <property type="match status" value="2"/>
</dbReference>
<dbReference type="PROSITE" id="PS50109">
    <property type="entry name" value="HIS_KIN"/>
    <property type="match status" value="1"/>
</dbReference>
<evidence type="ECO:0000313" key="15">
    <source>
        <dbReference type="EMBL" id="ESS71734.1"/>
    </source>
</evidence>
<dbReference type="EMBL" id="AYLO01000088">
    <property type="protein sequence ID" value="ESS71734.1"/>
    <property type="molecule type" value="Genomic_DNA"/>
</dbReference>
<evidence type="ECO:0000259" key="13">
    <source>
        <dbReference type="PROSITE" id="PS50110"/>
    </source>
</evidence>
<dbReference type="Pfam" id="PF00672">
    <property type="entry name" value="HAMP"/>
    <property type="match status" value="1"/>
</dbReference>
<dbReference type="InterPro" id="IPR001789">
    <property type="entry name" value="Sig_transdc_resp-reg_receiver"/>
</dbReference>
<dbReference type="GO" id="GO:0000155">
    <property type="term" value="F:phosphorelay sensor kinase activity"/>
    <property type="evidence" value="ECO:0007669"/>
    <property type="project" value="InterPro"/>
</dbReference>
<evidence type="ECO:0000313" key="16">
    <source>
        <dbReference type="Proteomes" id="UP000017842"/>
    </source>
</evidence>
<dbReference type="InterPro" id="IPR003660">
    <property type="entry name" value="HAMP_dom"/>
</dbReference>
<dbReference type="Pfam" id="PF00072">
    <property type="entry name" value="Response_reg"/>
    <property type="match status" value="2"/>
</dbReference>
<dbReference type="PRINTS" id="PR00344">
    <property type="entry name" value="BCTRLSENSOR"/>
</dbReference>
<reference evidence="15 16" key="1">
    <citation type="journal article" date="2013" name="Genome Announc.">
        <title>Draft Genome Sequence of the Methanotrophic Gammaproteobacterium Methyloglobulus morosus DSM 22980 Strain KoM1.</title>
        <authorList>
            <person name="Poehlein A."/>
            <person name="Deutzmann J.S."/>
            <person name="Daniel R."/>
            <person name="Simeonova D.D."/>
        </authorList>
    </citation>
    <scope>NUCLEOTIDE SEQUENCE [LARGE SCALE GENOMIC DNA]</scope>
    <source>
        <strain evidence="15 16">KoM1</strain>
    </source>
</reference>
<accession>V5BV37</accession>
<dbReference type="CDD" id="cd00082">
    <property type="entry name" value="HisKA"/>
    <property type="match status" value="1"/>
</dbReference>
<comment type="catalytic activity">
    <reaction evidence="1">
        <text>ATP + protein L-histidine = ADP + protein N-phospho-L-histidine.</text>
        <dbReference type="EC" id="2.7.13.3"/>
    </reaction>
</comment>
<proteinExistence type="predicted"/>
<keyword evidence="16" id="KW-1185">Reference proteome</keyword>
<dbReference type="InterPro" id="IPR033417">
    <property type="entry name" value="CHASE8"/>
</dbReference>
<dbReference type="CDD" id="cd16922">
    <property type="entry name" value="HATPase_EvgS-ArcB-TorS-like"/>
    <property type="match status" value="1"/>
</dbReference>
<dbReference type="FunFam" id="1.10.287.130:FF:000002">
    <property type="entry name" value="Two-component osmosensing histidine kinase"/>
    <property type="match status" value="1"/>
</dbReference>
<dbReference type="GO" id="GO:0005524">
    <property type="term" value="F:ATP binding"/>
    <property type="evidence" value="ECO:0007669"/>
    <property type="project" value="UniProtKB-KW"/>
</dbReference>
<evidence type="ECO:0000259" key="12">
    <source>
        <dbReference type="PROSITE" id="PS50109"/>
    </source>
</evidence>
<evidence type="ECO:0000256" key="7">
    <source>
        <dbReference type="ARBA" id="ARBA00022777"/>
    </source>
</evidence>
<dbReference type="SMART" id="SM00387">
    <property type="entry name" value="HATPase_c"/>
    <property type="match status" value="1"/>
</dbReference>
<evidence type="ECO:0000256" key="5">
    <source>
        <dbReference type="ARBA" id="ARBA00022679"/>
    </source>
</evidence>
<keyword evidence="8" id="KW-0067">ATP-binding</keyword>
<evidence type="ECO:0000256" key="6">
    <source>
        <dbReference type="ARBA" id="ARBA00022741"/>
    </source>
</evidence>
<dbReference type="InterPro" id="IPR036097">
    <property type="entry name" value="HisK_dim/P_sf"/>
</dbReference>
<keyword evidence="9" id="KW-0902">Two-component regulatory system</keyword>
<dbReference type="eggNOG" id="COG2205">
    <property type="taxonomic scope" value="Bacteria"/>
</dbReference>
<comment type="subcellular location">
    <subcellularLocation>
        <location evidence="2">Membrane</location>
    </subcellularLocation>
</comment>
<dbReference type="InterPro" id="IPR005467">
    <property type="entry name" value="His_kinase_dom"/>
</dbReference>
<dbReference type="InterPro" id="IPR003661">
    <property type="entry name" value="HisK_dim/P_dom"/>
</dbReference>
<dbReference type="InterPro" id="IPR004358">
    <property type="entry name" value="Sig_transdc_His_kin-like_C"/>
</dbReference>
<keyword evidence="11" id="KW-0812">Transmembrane</keyword>
<name>V5BV37_9GAMM</name>
<dbReference type="Proteomes" id="UP000017842">
    <property type="component" value="Unassembled WGS sequence"/>
</dbReference>
<dbReference type="PROSITE" id="PS50110">
    <property type="entry name" value="RESPONSE_REGULATORY"/>
    <property type="match status" value="2"/>
</dbReference>
<dbReference type="OrthoDB" id="9810730at2"/>
<dbReference type="GO" id="GO:0016020">
    <property type="term" value="C:membrane"/>
    <property type="evidence" value="ECO:0007669"/>
    <property type="project" value="UniProtKB-SubCell"/>
</dbReference>
<feature type="domain" description="Response regulatory" evidence="13">
    <location>
        <begin position="647"/>
        <end position="766"/>
    </location>
</feature>
<dbReference type="CDD" id="cd17546">
    <property type="entry name" value="REC_hyHK_CKI1_RcsC-like"/>
    <property type="match status" value="1"/>
</dbReference>
<dbReference type="Pfam" id="PF00512">
    <property type="entry name" value="HisKA"/>
    <property type="match status" value="1"/>
</dbReference>
<evidence type="ECO:0000256" key="3">
    <source>
        <dbReference type="ARBA" id="ARBA00012438"/>
    </source>
</evidence>
<feature type="modified residue" description="4-aspartylphosphate" evidence="10">
    <location>
        <position position="557"/>
    </location>
</feature>
<evidence type="ECO:0000256" key="11">
    <source>
        <dbReference type="SAM" id="Phobius"/>
    </source>
</evidence>
<dbReference type="PANTHER" id="PTHR45339">
    <property type="entry name" value="HYBRID SIGNAL TRANSDUCTION HISTIDINE KINASE J"/>
    <property type="match status" value="1"/>
</dbReference>
<dbReference type="PATRIC" id="fig|1116472.3.peg.2526"/>
<sequence length="776" mass="85548">MLWLTRNRPIADKLRRITLICLACSMFIVFMLTAANEIRKSLADTRQNLETLALITASNSEGALMFHDNKSALKTLDSLRAIPSIYEAALYTNEGFKIASFKRDTAMQLPAWLPVREVNVEQAVDIEDEHLGKLTLNAELSEMWTELSLNLSIFASASLLAFLVASLLANRLARRVTQPIVQLSNAAQQVSQLGNYEIKVDRREKDEVGALVDTFNQMLEKIHERDMELAVHQIRLEQEKEIAETANAAKSQFLANMSHEIRTPMNGILGMSELLLSTSLTEKQRRFAETVHNSGETLLSIINDILDFSKIEAGHVELENLDFDLHKTVEDAVELFAEQAHSKGLELNCRIAPDVPEHVKADPTRIRQVLCNLVGNAIKFTKRGEIVVDISIAEKPEGPVQANDNTAMISFAVRDTGIGISEEILPRLFQAFSQADSSTTRKFGGTGLGLAISKQLVELMGGKIAVDSQVGIGTTFSFTLPLSLNSDPELYKPLDNSALTGRRLLLAEADSTNRSILQNYALFWGMLVDTADSALSAWALLKKPANHRPSYDLVIIDKKIGDRDGLELGRQIKADPDLTHIPLIITTCTEALSEVAEAGKAVFAATLTKPIRKTDMHYRFLLALGELPTATTAASPTDPVSECLNSHILLAEDNLVNQAVAEAMLQSFGCSVDIVTNGREALRAVELKTYDLVLMDCMMPVMDGYEATIEIRLRQDAGQLAYFPVIALTANAIEGDHEKCLAAGMDDYLPKPFKGDSLLRIVSSWVKQPQQQATHD</sequence>
<keyword evidence="6" id="KW-0547">Nucleotide-binding</keyword>
<dbReference type="SUPFAM" id="SSF158472">
    <property type="entry name" value="HAMP domain-like"/>
    <property type="match status" value="1"/>
</dbReference>
<keyword evidence="5 15" id="KW-0808">Transferase</keyword>
<dbReference type="PROSITE" id="PS50885">
    <property type="entry name" value="HAMP"/>
    <property type="match status" value="1"/>
</dbReference>
<feature type="domain" description="Histidine kinase" evidence="12">
    <location>
        <begin position="256"/>
        <end position="484"/>
    </location>
</feature>
<dbReference type="Pfam" id="PF02518">
    <property type="entry name" value="HATPase_c"/>
    <property type="match status" value="1"/>
</dbReference>
<evidence type="ECO:0000256" key="4">
    <source>
        <dbReference type="ARBA" id="ARBA00022553"/>
    </source>
</evidence>
<evidence type="ECO:0000256" key="1">
    <source>
        <dbReference type="ARBA" id="ARBA00000085"/>
    </source>
</evidence>
<dbReference type="SUPFAM" id="SSF47384">
    <property type="entry name" value="Homodimeric domain of signal transducing histidine kinase"/>
    <property type="match status" value="1"/>
</dbReference>
<evidence type="ECO:0000256" key="2">
    <source>
        <dbReference type="ARBA" id="ARBA00004370"/>
    </source>
</evidence>
<dbReference type="InterPro" id="IPR011006">
    <property type="entry name" value="CheY-like_superfamily"/>
</dbReference>
<organism evidence="15 16">
    <name type="scientific">Methyloglobulus morosus KoM1</name>
    <dbReference type="NCBI Taxonomy" id="1116472"/>
    <lineage>
        <taxon>Bacteria</taxon>
        <taxon>Pseudomonadati</taxon>
        <taxon>Pseudomonadota</taxon>
        <taxon>Gammaproteobacteria</taxon>
        <taxon>Methylococcales</taxon>
        <taxon>Methylococcaceae</taxon>
        <taxon>Methyloglobulus</taxon>
    </lineage>
</organism>
<dbReference type="AlphaFoldDB" id="V5BV37"/>
<dbReference type="Gene3D" id="3.30.565.10">
    <property type="entry name" value="Histidine kinase-like ATPase, C-terminal domain"/>
    <property type="match status" value="1"/>
</dbReference>
<dbReference type="SMART" id="SM00448">
    <property type="entry name" value="REC"/>
    <property type="match status" value="2"/>
</dbReference>
<dbReference type="STRING" id="1116472.MGMO_92c00360"/>
<keyword evidence="7" id="KW-0418">Kinase</keyword>
<feature type="domain" description="Response regulatory" evidence="13">
    <location>
        <begin position="503"/>
        <end position="624"/>
    </location>
</feature>
<dbReference type="Gene3D" id="1.10.287.130">
    <property type="match status" value="1"/>
</dbReference>
<dbReference type="Pfam" id="PF17152">
    <property type="entry name" value="CHASE8"/>
    <property type="match status" value="1"/>
</dbReference>
<evidence type="ECO:0000259" key="14">
    <source>
        <dbReference type="PROSITE" id="PS50885"/>
    </source>
</evidence>
<dbReference type="EC" id="2.7.13.3" evidence="3"/>
<keyword evidence="11" id="KW-0472">Membrane</keyword>
<dbReference type="Gene3D" id="6.10.340.10">
    <property type="match status" value="1"/>
</dbReference>
<keyword evidence="11" id="KW-1133">Transmembrane helix</keyword>
<dbReference type="CDD" id="cd00156">
    <property type="entry name" value="REC"/>
    <property type="match status" value="1"/>
</dbReference>
<dbReference type="SMART" id="SM00388">
    <property type="entry name" value="HisKA"/>
    <property type="match status" value="1"/>
</dbReference>
<keyword evidence="4 10" id="KW-0597">Phosphoprotein</keyword>
<gene>
    <name evidence="15" type="primary">gacS</name>
    <name evidence="15" type="ORF">MGMO_92c00360</name>
</gene>
<dbReference type="SUPFAM" id="SSF55874">
    <property type="entry name" value="ATPase domain of HSP90 chaperone/DNA topoisomerase II/histidine kinase"/>
    <property type="match status" value="1"/>
</dbReference>
<evidence type="ECO:0000256" key="9">
    <source>
        <dbReference type="ARBA" id="ARBA00023012"/>
    </source>
</evidence>
<comment type="caution">
    <text evidence="15">The sequence shown here is derived from an EMBL/GenBank/DDBJ whole genome shotgun (WGS) entry which is preliminary data.</text>
</comment>
<dbReference type="InterPro" id="IPR003594">
    <property type="entry name" value="HATPase_dom"/>
</dbReference>
<feature type="domain" description="HAMP" evidence="14">
    <location>
        <begin position="174"/>
        <end position="227"/>
    </location>
</feature>
<dbReference type="InterPro" id="IPR036890">
    <property type="entry name" value="HATPase_C_sf"/>
</dbReference>
<feature type="modified residue" description="4-aspartylphosphate" evidence="10">
    <location>
        <position position="696"/>
    </location>
</feature>
<protein>
    <recommendedName>
        <fullName evidence="3">histidine kinase</fullName>
        <ecNumber evidence="3">2.7.13.3</ecNumber>
    </recommendedName>
</protein>
<dbReference type="RefSeq" id="WP_023495236.1">
    <property type="nucleotide sequence ID" value="NZ_AYLO01000088.1"/>
</dbReference>
<evidence type="ECO:0000256" key="10">
    <source>
        <dbReference type="PROSITE-ProRule" id="PRU00169"/>
    </source>
</evidence>
<dbReference type="SUPFAM" id="SSF52172">
    <property type="entry name" value="CheY-like"/>
    <property type="match status" value="2"/>
</dbReference>
<dbReference type="SMART" id="SM00304">
    <property type="entry name" value="HAMP"/>
    <property type="match status" value="1"/>
</dbReference>
<feature type="transmembrane region" description="Helical" evidence="11">
    <location>
        <begin position="16"/>
        <end position="35"/>
    </location>
</feature>